<feature type="region of interest" description="Disordered" evidence="6">
    <location>
        <begin position="476"/>
        <end position="530"/>
    </location>
</feature>
<evidence type="ECO:0000256" key="1">
    <source>
        <dbReference type="ARBA" id="ARBA00004123"/>
    </source>
</evidence>
<dbReference type="GeneTree" id="ENSGT00950000183026"/>
<feature type="compositionally biased region" description="Low complexity" evidence="6">
    <location>
        <begin position="501"/>
        <end position="525"/>
    </location>
</feature>
<dbReference type="GO" id="GO:0005634">
    <property type="term" value="C:nucleus"/>
    <property type="evidence" value="ECO:0000318"/>
    <property type="project" value="GO_Central"/>
</dbReference>
<comment type="similarity">
    <text evidence="2">Belongs to the MTUS1 family.</text>
</comment>
<accession>A0A803TVP6</accession>
<feature type="compositionally biased region" description="Low complexity" evidence="6">
    <location>
        <begin position="757"/>
        <end position="773"/>
    </location>
</feature>
<feature type="compositionally biased region" description="Polar residues" evidence="6">
    <location>
        <begin position="486"/>
        <end position="500"/>
    </location>
</feature>
<evidence type="ECO:0000256" key="3">
    <source>
        <dbReference type="ARBA" id="ARBA00023054"/>
    </source>
</evidence>
<reference evidence="7 8" key="1">
    <citation type="submission" date="2009-12" db="EMBL/GenBank/DDBJ databases">
        <title>The Genome Sequence of Anolis carolinensis (Green Anole Lizard).</title>
        <authorList>
            <consortium name="The Genome Sequencing Platform"/>
            <person name="Di Palma F."/>
            <person name="Alfoldi J."/>
            <person name="Heiman D."/>
            <person name="Young S."/>
            <person name="Grabherr M."/>
            <person name="Johnson J."/>
            <person name="Lander E.S."/>
            <person name="Lindblad-Toh K."/>
        </authorList>
    </citation>
    <scope>NUCLEOTIDE SEQUENCE [LARGE SCALE GENOMIC DNA]</scope>
    <source>
        <strain evidence="7 8">JBL SC #1</strain>
    </source>
</reference>
<comment type="subcellular location">
    <subcellularLocation>
        <location evidence="1">Nucleus</location>
    </subcellularLocation>
</comment>
<evidence type="ECO:0000256" key="4">
    <source>
        <dbReference type="ARBA" id="ARBA00023242"/>
    </source>
</evidence>
<dbReference type="GO" id="GO:0005730">
    <property type="term" value="C:nucleolus"/>
    <property type="evidence" value="ECO:0007669"/>
    <property type="project" value="Ensembl"/>
</dbReference>
<feature type="region of interest" description="Disordered" evidence="6">
    <location>
        <begin position="1275"/>
        <end position="1304"/>
    </location>
</feature>
<sequence length="1304" mass="144752">MNVEDTEGKDLQPPLTLKDENGNKCVCNTVALNGSTVSHHYAEDEDYIKVKDGSETKNTSPYSQCIEVQDQQNTASDYICMGTSDLETTHIISPKEPFYMYALNQTFSEPESLLKDSPALKDTQVCSTEESVPYCQADLVHSMPDGTVELNANADFQDRLGCTEMEQECSTPDGSFITVIDLKDTMRTKCHEVGYASGETCATVTHDHHVGSPKLNVFNRSNMTGIYNVERRVLPTALSLTGEEVTNYIDLVSQNSEQHKEQGNQDTEWTNSCCMESSELEQFNAHKNKHEKYMHSTPEHDETKWLSKPGAITDVVPFAIQSFDEHLGQEFFEDKGILTKVHSILEDHVLPDGHDNMPGMMQNDIPKLETVVPPEHNCQTTFVVFSPTNEENLISPPAAGSKNETFAVFATPEDIGDGPSSFGRNVPLEKEQIRRSSLKNNGERIAIKSTNRSPLAATITKARKAEIVSFPKPNFKNIKPKVMSRPVSQSKESTALKVTQRSPQLSVASSSSPSSSPRQPLSSVAVLRKKTDLDRGTKAEIPMNKTHKQHFNKHLPSQALHAATHSENTSHKVPKTTALKQNTEQVEIARCFNSACGSVGVTCSQDSGGIACDKMETALISSPVFQEEEQQIDSLGIPAQSSLPDTTNEVFRPAYLPLVPVPKADIAQGQTISKDITLRSRATSKIAFQSRRGSESKNTQVAKTPSPQRTVRSSNPGIETSKGKHASLKSTPGSFTSSGKLIPKSKVPFKGSEVRRSSSISSISSTQSDQSTCSNNYSRSHCDFTLLTLLVVGSYGFCIIPLLTTCTGRRTTSATIIIKNGEWPSRSACQNGTAGSFPLKPVPRPRVVSLRNTPKGAKSKLGSAGPCVPKSAGSVFPGRKTGDPRGRLGSLGQNGTQNGLSAFSSVDKGKQKSPKNSCLQTRIAAAVHPTETKTHELTQYKRKCENQSGIIQQLKKCLASSNRKSEALAVVIQHIQSERDEVLKQSKDLCLELVNARCEFAMVSAASQKLEKDINDQHAFYEEFVQKLYQKHQSDLSELEERLKQFYTAECEKLQSICLDEAEKYKAQLQEHVDKLNIAHENSKLERETHHAEIIEEMKRNYESSLSELKNTHESQIKKLEESFSEKQVELEKKVADLQSENDSLNEKFKLEEQKQIAKEKANLKNPQTMYLEQELESLKAVLEIKNEKLHQQDIKLLKMEKLVETNNTLSEKTRKVQQENEELKARMDRHVELSRQLSSEQAVLQESLEKESKANKRLSMEKEELLWKLHNGDLCSPKKLSPSTPPPPFQSSSSFSSPPISPR</sequence>
<evidence type="ECO:0000313" key="8">
    <source>
        <dbReference type="Proteomes" id="UP000001646"/>
    </source>
</evidence>
<evidence type="ECO:0000256" key="5">
    <source>
        <dbReference type="SAM" id="Coils"/>
    </source>
</evidence>
<keyword evidence="8" id="KW-1185">Reference proteome</keyword>
<proteinExistence type="inferred from homology"/>
<keyword evidence="3 5" id="KW-0175">Coiled coil</keyword>
<dbReference type="InParanoid" id="A0A803TVP6"/>
<keyword evidence="4" id="KW-0539">Nucleus</keyword>
<reference evidence="7" key="2">
    <citation type="submission" date="2025-08" db="UniProtKB">
        <authorList>
            <consortium name="Ensembl"/>
        </authorList>
    </citation>
    <scope>IDENTIFICATION</scope>
</reference>
<dbReference type="InterPro" id="IPR051293">
    <property type="entry name" value="MTUS1/CCDC69"/>
</dbReference>
<organism evidence="7 8">
    <name type="scientific">Anolis carolinensis</name>
    <name type="common">Green anole</name>
    <name type="synonym">American chameleon</name>
    <dbReference type="NCBI Taxonomy" id="28377"/>
    <lineage>
        <taxon>Eukaryota</taxon>
        <taxon>Metazoa</taxon>
        <taxon>Chordata</taxon>
        <taxon>Craniata</taxon>
        <taxon>Vertebrata</taxon>
        <taxon>Euteleostomi</taxon>
        <taxon>Lepidosauria</taxon>
        <taxon>Squamata</taxon>
        <taxon>Bifurcata</taxon>
        <taxon>Unidentata</taxon>
        <taxon>Episquamata</taxon>
        <taxon>Toxicofera</taxon>
        <taxon>Iguania</taxon>
        <taxon>Dactyloidae</taxon>
        <taxon>Anolis</taxon>
    </lineage>
</organism>
<feature type="region of interest" description="Disordered" evidence="6">
    <location>
        <begin position="852"/>
        <end position="899"/>
    </location>
</feature>
<feature type="compositionally biased region" description="Low complexity" evidence="6">
    <location>
        <begin position="1291"/>
        <end position="1304"/>
    </location>
</feature>
<protein>
    <submittedName>
        <fullName evidence="7">Microtubule associated scaffold protein 1</fullName>
    </submittedName>
</protein>
<reference evidence="7" key="3">
    <citation type="submission" date="2025-09" db="UniProtKB">
        <authorList>
            <consortium name="Ensembl"/>
        </authorList>
    </citation>
    <scope>IDENTIFICATION</scope>
</reference>
<feature type="coiled-coil region" evidence="5">
    <location>
        <begin position="1022"/>
        <end position="1241"/>
    </location>
</feature>
<feature type="compositionally biased region" description="Polar residues" evidence="6">
    <location>
        <begin position="696"/>
        <end position="718"/>
    </location>
</feature>
<dbReference type="Proteomes" id="UP000001646">
    <property type="component" value="Chromosome 5"/>
</dbReference>
<gene>
    <name evidence="7" type="primary">MTUS1</name>
</gene>
<evidence type="ECO:0000313" key="7">
    <source>
        <dbReference type="Ensembl" id="ENSACAP00000039286.1"/>
    </source>
</evidence>
<dbReference type="Ensembl" id="ENSACAT00000057905.1">
    <property type="protein sequence ID" value="ENSACAP00000039286.1"/>
    <property type="gene ID" value="ENSACAG00000006579.4"/>
</dbReference>
<dbReference type="PANTHER" id="PTHR24200">
    <property type="entry name" value="TOUCAN, ISOFORM A"/>
    <property type="match status" value="1"/>
</dbReference>
<evidence type="ECO:0000256" key="2">
    <source>
        <dbReference type="ARBA" id="ARBA00007585"/>
    </source>
</evidence>
<dbReference type="GO" id="GO:0015630">
    <property type="term" value="C:microtubule cytoskeleton"/>
    <property type="evidence" value="ECO:0007669"/>
    <property type="project" value="Ensembl"/>
</dbReference>
<dbReference type="Bgee" id="ENSACAG00000006579">
    <property type="expression patterns" value="Expressed in skeletal muscle tissue and 13 other cell types or tissues"/>
</dbReference>
<evidence type="ECO:0000256" key="6">
    <source>
        <dbReference type="SAM" id="MobiDB-lite"/>
    </source>
</evidence>
<name>A0A803TVP6_ANOCA</name>
<dbReference type="GO" id="GO:0010758">
    <property type="term" value="P:regulation of macrophage chemotaxis"/>
    <property type="evidence" value="ECO:0000318"/>
    <property type="project" value="GO_Central"/>
</dbReference>
<feature type="region of interest" description="Disordered" evidence="6">
    <location>
        <begin position="684"/>
        <end position="773"/>
    </location>
</feature>
<feature type="compositionally biased region" description="Polar residues" evidence="6">
    <location>
        <begin position="728"/>
        <end position="739"/>
    </location>
</feature>
<dbReference type="PANTHER" id="PTHR24200:SF7">
    <property type="entry name" value="MICROTUBULE-ASSOCIATED TUMOR SUPPRESSOR 1"/>
    <property type="match status" value="1"/>
</dbReference>
<dbReference type="GO" id="GO:0008017">
    <property type="term" value="F:microtubule binding"/>
    <property type="evidence" value="ECO:0000318"/>
    <property type="project" value="GO_Central"/>
</dbReference>